<dbReference type="AlphaFoldDB" id="I0KDP1"/>
<organism evidence="2 3">
    <name type="scientific">Fibrella aestuarina BUZ 2</name>
    <dbReference type="NCBI Taxonomy" id="1166018"/>
    <lineage>
        <taxon>Bacteria</taxon>
        <taxon>Pseudomonadati</taxon>
        <taxon>Bacteroidota</taxon>
        <taxon>Cytophagia</taxon>
        <taxon>Cytophagales</taxon>
        <taxon>Spirosomataceae</taxon>
        <taxon>Fibrella</taxon>
    </lineage>
</organism>
<dbReference type="HOGENOM" id="CLU_036281_1_0_10"/>
<dbReference type="NCBIfam" id="NF008712">
    <property type="entry name" value="PRK11715.1-1"/>
    <property type="match status" value="1"/>
</dbReference>
<feature type="transmembrane region" description="Helical" evidence="1">
    <location>
        <begin position="352"/>
        <end position="372"/>
    </location>
</feature>
<dbReference type="KEGG" id="fae:FAES_4244"/>
<name>I0KDP1_9BACT</name>
<dbReference type="GO" id="GO:0005886">
    <property type="term" value="C:plasma membrane"/>
    <property type="evidence" value="ECO:0007669"/>
    <property type="project" value="TreeGrafter"/>
</dbReference>
<evidence type="ECO:0000313" key="2">
    <source>
        <dbReference type="EMBL" id="CCH02244.1"/>
    </source>
</evidence>
<dbReference type="PANTHER" id="PTHR30092">
    <property type="entry name" value="INNER MEMBRANE PROTEIN CRED"/>
    <property type="match status" value="1"/>
</dbReference>
<protein>
    <submittedName>
        <fullName evidence="2">Inner membrane protein creD</fullName>
    </submittedName>
</protein>
<sequence length="460" mass="51184">MNPLSSPQPSLFDRLNQWLRTSTLIKLATIGILILVLLIPTTMLQTLISERESTRNTAVAEVSGKWGGVQTISGPILSVPYTVVEKDEKGKESRYTAYAHVLPDDLRITGTLQPEQRNRGLFQVMLYNTRLLLRGTLPRPDMERLGIDPAAVQWNRAFVSVGISDMKGIKDEVQLRVSSGGGALQPLTVEPGVPTDDVLASGINARVPLGDSLRFDCELNLNGSTDLYFMPFGKQTTVSLTSPWATPSFVGASLPDQRTVSASGFGAQWKVLQYNRNYPQQGLGAFLTHRSPSEEGVTVSAAVGTEFGVRLLTPVDEYQKTMRSAKYAVMFILITFTAFFFVEVLDKRRIHPIQYLLVGFAICLFYLLLLAISEHMSFNLAYFISAATVLAMITFYVRYVFENTRLTALFSGILALLYGFYFSLLQLEDYSLLLGTLGLALILGTIMYLTRRINWYQAYA</sequence>
<reference evidence="2 3" key="1">
    <citation type="journal article" date="2012" name="J. Bacteriol.">
        <title>Genome Sequence of Fibrella aestuarina BUZ 2T, a Filamentous Marine Bacterium.</title>
        <authorList>
            <person name="Filippini M."/>
            <person name="Qi W."/>
            <person name="Blom J."/>
            <person name="Goesmann A."/>
            <person name="Smits T.H."/>
            <person name="Bagheri H.C."/>
        </authorList>
    </citation>
    <scope>NUCLEOTIDE SEQUENCE [LARGE SCALE GENOMIC DNA]</scope>
    <source>
        <strain evidence="3">BUZ 2T</strain>
    </source>
</reference>
<feature type="transmembrane region" description="Helical" evidence="1">
    <location>
        <begin position="24"/>
        <end position="48"/>
    </location>
</feature>
<dbReference type="OrthoDB" id="9791851at2"/>
<dbReference type="Proteomes" id="UP000011058">
    <property type="component" value="Chromosome"/>
</dbReference>
<dbReference type="PIRSF" id="PIRSF004548">
    <property type="entry name" value="CreD"/>
    <property type="match status" value="1"/>
</dbReference>
<feature type="transmembrane region" description="Helical" evidence="1">
    <location>
        <begin position="378"/>
        <end position="399"/>
    </location>
</feature>
<dbReference type="STRING" id="1166018.FAES_4244"/>
<dbReference type="Pfam" id="PF06123">
    <property type="entry name" value="CreD"/>
    <property type="match status" value="1"/>
</dbReference>
<feature type="transmembrane region" description="Helical" evidence="1">
    <location>
        <begin position="327"/>
        <end position="345"/>
    </location>
</feature>
<keyword evidence="3" id="KW-1185">Reference proteome</keyword>
<dbReference type="EMBL" id="HE796683">
    <property type="protein sequence ID" value="CCH02244.1"/>
    <property type="molecule type" value="Genomic_DNA"/>
</dbReference>
<proteinExistence type="predicted"/>
<gene>
    <name evidence="2" type="primary">creD</name>
    <name evidence="2" type="ORF">FAES_4244</name>
</gene>
<evidence type="ECO:0000313" key="3">
    <source>
        <dbReference type="Proteomes" id="UP000011058"/>
    </source>
</evidence>
<dbReference type="RefSeq" id="WP_015333343.1">
    <property type="nucleotide sequence ID" value="NC_020054.1"/>
</dbReference>
<accession>I0KDP1</accession>
<dbReference type="InterPro" id="IPR010364">
    <property type="entry name" value="Uncharacterised_IM_CreD"/>
</dbReference>
<keyword evidence="1" id="KW-0472">Membrane</keyword>
<dbReference type="PANTHER" id="PTHR30092:SF0">
    <property type="entry name" value="INNER MEMBRANE PROTEIN CRED"/>
    <property type="match status" value="1"/>
</dbReference>
<feature type="transmembrane region" description="Helical" evidence="1">
    <location>
        <begin position="430"/>
        <end position="449"/>
    </location>
</feature>
<feature type="transmembrane region" description="Helical" evidence="1">
    <location>
        <begin position="406"/>
        <end position="424"/>
    </location>
</feature>
<dbReference type="eggNOG" id="COG4452">
    <property type="taxonomic scope" value="Bacteria"/>
</dbReference>
<dbReference type="PATRIC" id="fig|1166018.3.peg.1200"/>
<keyword evidence="1" id="KW-1133">Transmembrane helix</keyword>
<keyword evidence="1" id="KW-0812">Transmembrane</keyword>
<evidence type="ECO:0000256" key="1">
    <source>
        <dbReference type="SAM" id="Phobius"/>
    </source>
</evidence>